<evidence type="ECO:0000313" key="3">
    <source>
        <dbReference type="Proteomes" id="UP001321473"/>
    </source>
</evidence>
<dbReference type="EMBL" id="JARKHS020012381">
    <property type="protein sequence ID" value="KAK8776946.1"/>
    <property type="molecule type" value="Genomic_DNA"/>
</dbReference>
<feature type="compositionally biased region" description="Low complexity" evidence="1">
    <location>
        <begin position="65"/>
        <end position="91"/>
    </location>
</feature>
<comment type="caution">
    <text evidence="2">The sequence shown here is derived from an EMBL/GenBank/DDBJ whole genome shotgun (WGS) entry which is preliminary data.</text>
</comment>
<dbReference type="AlphaFoldDB" id="A0AAQ4EQA6"/>
<gene>
    <name evidence="2" type="ORF">V5799_029708</name>
</gene>
<name>A0AAQ4EQA6_AMBAM</name>
<protein>
    <submittedName>
        <fullName evidence="2">Uncharacterized protein</fullName>
    </submittedName>
</protein>
<feature type="compositionally biased region" description="Basic residues" evidence="1">
    <location>
        <begin position="16"/>
        <end position="27"/>
    </location>
</feature>
<evidence type="ECO:0000256" key="1">
    <source>
        <dbReference type="SAM" id="MobiDB-lite"/>
    </source>
</evidence>
<dbReference type="Proteomes" id="UP001321473">
    <property type="component" value="Unassembled WGS sequence"/>
</dbReference>
<evidence type="ECO:0000313" key="2">
    <source>
        <dbReference type="EMBL" id="KAK8776946.1"/>
    </source>
</evidence>
<accession>A0AAQ4EQA6</accession>
<keyword evidence="3" id="KW-1185">Reference proteome</keyword>
<organism evidence="2 3">
    <name type="scientific">Amblyomma americanum</name>
    <name type="common">Lone star tick</name>
    <dbReference type="NCBI Taxonomy" id="6943"/>
    <lineage>
        <taxon>Eukaryota</taxon>
        <taxon>Metazoa</taxon>
        <taxon>Ecdysozoa</taxon>
        <taxon>Arthropoda</taxon>
        <taxon>Chelicerata</taxon>
        <taxon>Arachnida</taxon>
        <taxon>Acari</taxon>
        <taxon>Parasitiformes</taxon>
        <taxon>Ixodida</taxon>
        <taxon>Ixodoidea</taxon>
        <taxon>Ixodidae</taxon>
        <taxon>Amblyomminae</taxon>
        <taxon>Amblyomma</taxon>
    </lineage>
</organism>
<reference evidence="2 3" key="1">
    <citation type="journal article" date="2023" name="Arcadia Sci">
        <title>De novo assembly of a long-read Amblyomma americanum tick genome.</title>
        <authorList>
            <person name="Chou S."/>
            <person name="Poskanzer K.E."/>
            <person name="Rollins M."/>
            <person name="Thuy-Boun P.S."/>
        </authorList>
    </citation>
    <scope>NUCLEOTIDE SEQUENCE [LARGE SCALE GENOMIC DNA]</scope>
    <source>
        <strain evidence="2">F_SG_1</strain>
        <tissue evidence="2">Salivary glands</tissue>
    </source>
</reference>
<proteinExistence type="predicted"/>
<feature type="region of interest" description="Disordered" evidence="1">
    <location>
        <begin position="1"/>
        <end position="94"/>
    </location>
</feature>
<sequence>MAPKRSRLGPAAKFTAPKRGRAARGRLHPGLCSPAPGLRLETAAHSSAVPPPESHASTSREHSPPSEASAAAACPTFSEPTTSSAPGSSGTEEIETVRCSQCDSGDGLEESMGCFLFSLHEPCNEASVPKRDSGVVPEAIGPFNSTMVEGGVPIRQMVPPTVATAGVPVEPRGDLNVADIPPAVVPVEIPPCPLGIYAEMQWKELRRTGAQLSYGAKRI</sequence>